<dbReference type="GO" id="GO:0015031">
    <property type="term" value="P:protein transport"/>
    <property type="evidence" value="ECO:0007669"/>
    <property type="project" value="InterPro"/>
</dbReference>
<accession>A0A507CG98</accession>
<dbReference type="PANTHER" id="PTHR10687">
    <property type="entry name" value="SECRETORY CARRIER-ASSOCIATED MEMBRANE PROTEIN SCAMP"/>
    <property type="match status" value="1"/>
</dbReference>
<feature type="transmembrane region" description="Helical" evidence="5">
    <location>
        <begin position="115"/>
        <end position="140"/>
    </location>
</feature>
<organism evidence="6 7">
    <name type="scientific">Synchytrium microbalum</name>
    <dbReference type="NCBI Taxonomy" id="1806994"/>
    <lineage>
        <taxon>Eukaryota</taxon>
        <taxon>Fungi</taxon>
        <taxon>Fungi incertae sedis</taxon>
        <taxon>Chytridiomycota</taxon>
        <taxon>Chytridiomycota incertae sedis</taxon>
        <taxon>Chytridiomycetes</taxon>
        <taxon>Synchytriales</taxon>
        <taxon>Synchytriaceae</taxon>
        <taxon>Synchytrium</taxon>
    </lineage>
</organism>
<dbReference type="EMBL" id="QEAO01000004">
    <property type="protein sequence ID" value="TPX36503.1"/>
    <property type="molecule type" value="Genomic_DNA"/>
</dbReference>
<dbReference type="AlphaFoldDB" id="A0A507CG98"/>
<name>A0A507CG98_9FUNG</name>
<dbReference type="Proteomes" id="UP000319731">
    <property type="component" value="Unassembled WGS sequence"/>
</dbReference>
<keyword evidence="3 5" id="KW-1133">Transmembrane helix</keyword>
<evidence type="ECO:0000256" key="2">
    <source>
        <dbReference type="ARBA" id="ARBA00022692"/>
    </source>
</evidence>
<comment type="caution">
    <text evidence="6">The sequence shown here is derived from an EMBL/GenBank/DDBJ whole genome shotgun (WGS) entry which is preliminary data.</text>
</comment>
<dbReference type="OrthoDB" id="242866at2759"/>
<keyword evidence="2 5" id="KW-0812">Transmembrane</keyword>
<reference evidence="6 7" key="1">
    <citation type="journal article" date="2019" name="Sci. Rep.">
        <title>Comparative genomics of chytrid fungi reveal insights into the obligate biotrophic and pathogenic lifestyle of Synchytrium endobioticum.</title>
        <authorList>
            <person name="van de Vossenberg B.T.L.H."/>
            <person name="Warris S."/>
            <person name="Nguyen H.D.T."/>
            <person name="van Gent-Pelzer M.P.E."/>
            <person name="Joly D.L."/>
            <person name="van de Geest H.C."/>
            <person name="Bonants P.J.M."/>
            <person name="Smith D.S."/>
            <person name="Levesque C.A."/>
            <person name="van der Lee T.A.J."/>
        </authorList>
    </citation>
    <scope>NUCLEOTIDE SEQUENCE [LARGE SCALE GENOMIC DNA]</scope>
    <source>
        <strain evidence="6 7">JEL517</strain>
    </source>
</reference>
<evidence type="ECO:0000256" key="3">
    <source>
        <dbReference type="ARBA" id="ARBA00022989"/>
    </source>
</evidence>
<dbReference type="Pfam" id="PF04144">
    <property type="entry name" value="SCAMP"/>
    <property type="match status" value="1"/>
</dbReference>
<feature type="transmembrane region" description="Helical" evidence="5">
    <location>
        <begin position="152"/>
        <end position="171"/>
    </location>
</feature>
<evidence type="ECO:0000313" key="6">
    <source>
        <dbReference type="EMBL" id="TPX36503.1"/>
    </source>
</evidence>
<keyword evidence="7" id="KW-1185">Reference proteome</keyword>
<protein>
    <recommendedName>
        <fullName evidence="8">Scamp-domain-containing protein</fullName>
    </recommendedName>
</protein>
<evidence type="ECO:0008006" key="8">
    <source>
        <dbReference type="Google" id="ProtNLM"/>
    </source>
</evidence>
<feature type="transmembrane region" description="Helical" evidence="5">
    <location>
        <begin position="183"/>
        <end position="207"/>
    </location>
</feature>
<evidence type="ECO:0000256" key="4">
    <source>
        <dbReference type="ARBA" id="ARBA00023136"/>
    </source>
</evidence>
<evidence type="ECO:0000256" key="1">
    <source>
        <dbReference type="ARBA" id="ARBA00004141"/>
    </source>
</evidence>
<gene>
    <name evidence="6" type="ORF">SmJEL517_g01331</name>
</gene>
<comment type="subcellular location">
    <subcellularLocation>
        <location evidence="1">Membrane</location>
        <topology evidence="1">Multi-pass membrane protein</topology>
    </subcellularLocation>
</comment>
<dbReference type="InterPro" id="IPR007273">
    <property type="entry name" value="SCAMP"/>
</dbReference>
<sequence>MDEIPLIDAPKPAKTWFSGWGTSSNSTTRPGVLDVETASSSKVSFETVPIDPKLRAKEEALRRKEADLLARERELKSAAQAVGERYRKNFPPCWPMMYHNIDAEIPLEAKPIVRWLYVSWLALPFLLILNSISCLAILVSHPTGVTTGGTDFGVSITYCFVIFFASFWLWYRPVYNAFLKNSSMYYNIYFTFGGLHLLFSYYMVIGISGSGSAGIINAIAVFSDQKYVAFAFCGVNALFWLLSSITLSVLYKRVHYQYRQGGLSLENAQNEAIQSVASSKVTRSAVTSYMMSSRQ</sequence>
<evidence type="ECO:0000256" key="5">
    <source>
        <dbReference type="SAM" id="Phobius"/>
    </source>
</evidence>
<dbReference type="RefSeq" id="XP_031026717.1">
    <property type="nucleotide sequence ID" value="XM_031167259.1"/>
</dbReference>
<feature type="transmembrane region" description="Helical" evidence="5">
    <location>
        <begin position="227"/>
        <end position="251"/>
    </location>
</feature>
<dbReference type="PANTHER" id="PTHR10687:SF90">
    <property type="entry name" value="SECRETORY CARRIER MEMBRANE PROTEIN"/>
    <property type="match status" value="1"/>
</dbReference>
<dbReference type="GO" id="GO:0055038">
    <property type="term" value="C:recycling endosome membrane"/>
    <property type="evidence" value="ECO:0007669"/>
    <property type="project" value="TreeGrafter"/>
</dbReference>
<evidence type="ECO:0000313" key="7">
    <source>
        <dbReference type="Proteomes" id="UP000319731"/>
    </source>
</evidence>
<dbReference type="GeneID" id="42002556"/>
<proteinExistence type="predicted"/>
<keyword evidence="4 5" id="KW-0472">Membrane</keyword>
<dbReference type="GO" id="GO:0032588">
    <property type="term" value="C:trans-Golgi network membrane"/>
    <property type="evidence" value="ECO:0007669"/>
    <property type="project" value="TreeGrafter"/>
</dbReference>